<dbReference type="Pfam" id="PF04149">
    <property type="entry name" value="DUF397"/>
    <property type="match status" value="1"/>
</dbReference>
<reference evidence="2 3" key="1">
    <citation type="submission" date="2020-08" db="EMBL/GenBank/DDBJ databases">
        <title>Genomic Encyclopedia of Type Strains, Phase III (KMG-III): the genomes of soil and plant-associated and newly described type strains.</title>
        <authorList>
            <person name="Whitman W."/>
        </authorList>
    </citation>
    <scope>NUCLEOTIDE SEQUENCE [LARGE SCALE GENOMIC DNA]</scope>
    <source>
        <strain evidence="2 3">CECT 8640</strain>
    </source>
</reference>
<proteinExistence type="predicted"/>
<keyword evidence="3" id="KW-1185">Reference proteome</keyword>
<protein>
    <recommendedName>
        <fullName evidence="1">DUF397 domain-containing protein</fullName>
    </recommendedName>
</protein>
<name>A0A841CJN8_9PSEU</name>
<dbReference type="EMBL" id="JACHJN010000004">
    <property type="protein sequence ID" value="MBB5956327.1"/>
    <property type="molecule type" value="Genomic_DNA"/>
</dbReference>
<feature type="domain" description="DUF397" evidence="1">
    <location>
        <begin position="3"/>
        <end position="54"/>
    </location>
</feature>
<dbReference type="AlphaFoldDB" id="A0A841CJN8"/>
<evidence type="ECO:0000313" key="3">
    <source>
        <dbReference type="Proteomes" id="UP000547510"/>
    </source>
</evidence>
<dbReference type="Proteomes" id="UP000547510">
    <property type="component" value="Unassembled WGS sequence"/>
</dbReference>
<dbReference type="RefSeq" id="WP_184691130.1">
    <property type="nucleotide sequence ID" value="NZ_JACHJN010000004.1"/>
</dbReference>
<accession>A0A841CJN8</accession>
<gene>
    <name evidence="2" type="ORF">FHS29_002913</name>
</gene>
<evidence type="ECO:0000259" key="1">
    <source>
        <dbReference type="Pfam" id="PF04149"/>
    </source>
</evidence>
<evidence type="ECO:0000313" key="2">
    <source>
        <dbReference type="EMBL" id="MBB5956327.1"/>
    </source>
</evidence>
<dbReference type="InterPro" id="IPR007278">
    <property type="entry name" value="DUF397"/>
</dbReference>
<sequence length="56" mass="6176">MTTWRKSSRSTTETNCVEMARVRHRVAVRDSKNLAGPVLVFPAPSAASFLASLKKD</sequence>
<organism evidence="2 3">
    <name type="scientific">Saccharothrix tamanrassetensis</name>
    <dbReference type="NCBI Taxonomy" id="1051531"/>
    <lineage>
        <taxon>Bacteria</taxon>
        <taxon>Bacillati</taxon>
        <taxon>Actinomycetota</taxon>
        <taxon>Actinomycetes</taxon>
        <taxon>Pseudonocardiales</taxon>
        <taxon>Pseudonocardiaceae</taxon>
        <taxon>Saccharothrix</taxon>
    </lineage>
</organism>
<comment type="caution">
    <text evidence="2">The sequence shown here is derived from an EMBL/GenBank/DDBJ whole genome shotgun (WGS) entry which is preliminary data.</text>
</comment>